<dbReference type="PANTHER" id="PTHR43415:SF3">
    <property type="entry name" value="GNAT-FAMILY ACETYLTRANSFERASE"/>
    <property type="match status" value="1"/>
</dbReference>
<evidence type="ECO:0000259" key="1">
    <source>
        <dbReference type="PROSITE" id="PS51186"/>
    </source>
</evidence>
<protein>
    <submittedName>
        <fullName evidence="2">Acetyltransferases, including N-acetylases of ribosomal proteins</fullName>
    </submittedName>
</protein>
<dbReference type="SUPFAM" id="SSF55729">
    <property type="entry name" value="Acyl-CoA N-acyltransferases (Nat)"/>
    <property type="match status" value="1"/>
</dbReference>
<dbReference type="STRING" id="36842.SAMN02194393_03127"/>
<dbReference type="PROSITE" id="PS51186">
    <property type="entry name" value="GNAT"/>
    <property type="match status" value="1"/>
</dbReference>
<accession>A0A1T5LN14</accession>
<organism evidence="2 3">
    <name type="scientific">Maledivibacter halophilus</name>
    <dbReference type="NCBI Taxonomy" id="36842"/>
    <lineage>
        <taxon>Bacteria</taxon>
        <taxon>Bacillati</taxon>
        <taxon>Bacillota</taxon>
        <taxon>Clostridia</taxon>
        <taxon>Peptostreptococcales</taxon>
        <taxon>Caminicellaceae</taxon>
        <taxon>Maledivibacter</taxon>
    </lineage>
</organism>
<dbReference type="EMBL" id="FUZT01000007">
    <property type="protein sequence ID" value="SKC77362.1"/>
    <property type="molecule type" value="Genomic_DNA"/>
</dbReference>
<evidence type="ECO:0000313" key="3">
    <source>
        <dbReference type="Proteomes" id="UP000190285"/>
    </source>
</evidence>
<name>A0A1T5LN14_9FIRM</name>
<dbReference type="InterPro" id="IPR000182">
    <property type="entry name" value="GNAT_dom"/>
</dbReference>
<keyword evidence="2" id="KW-0689">Ribosomal protein</keyword>
<feature type="domain" description="N-acetyltransferase" evidence="1">
    <location>
        <begin position="212"/>
        <end position="284"/>
    </location>
</feature>
<keyword evidence="3" id="KW-1185">Reference proteome</keyword>
<dbReference type="GO" id="GO:0016747">
    <property type="term" value="F:acyltransferase activity, transferring groups other than amino-acyl groups"/>
    <property type="evidence" value="ECO:0007669"/>
    <property type="project" value="InterPro"/>
</dbReference>
<dbReference type="Pfam" id="PF00583">
    <property type="entry name" value="Acetyltransf_1"/>
    <property type="match status" value="1"/>
</dbReference>
<dbReference type="InterPro" id="IPR016181">
    <property type="entry name" value="Acyl_CoA_acyltransferase"/>
</dbReference>
<reference evidence="2 3" key="1">
    <citation type="submission" date="2017-02" db="EMBL/GenBank/DDBJ databases">
        <authorList>
            <person name="Peterson S.W."/>
        </authorList>
    </citation>
    <scope>NUCLEOTIDE SEQUENCE [LARGE SCALE GENOMIC DNA]</scope>
    <source>
        <strain evidence="2 3">M1</strain>
    </source>
</reference>
<dbReference type="Proteomes" id="UP000190285">
    <property type="component" value="Unassembled WGS sequence"/>
</dbReference>
<sequence length="285" mass="32937">MAKKTKPIKLKDFVNDDIFIEKINNAFMDLRADYELSMDVNKAKIEELRRIHIDNKNYLSDLQSYSKKSSGVLSGLRGTGKTHLFLLARNNIISTIDKDKALCIYLNLKRFSIPQNVSQELINRAFSIFMYNQISYQLVNILESMGENTLWEKFKVIFDNDKKKFNNGISSALFELSKFKAIAHQGDEEFADLDKGNITKDDFNKEVLNFSKGIGYKATIKILEFAFEELGLESIDLEVFPFNERGIALYKKLGFKIEDNIVDEEAEEPYRNIITMLLMKANFNK</sequence>
<dbReference type="GO" id="GO:0005840">
    <property type="term" value="C:ribosome"/>
    <property type="evidence" value="ECO:0007669"/>
    <property type="project" value="UniProtKB-KW"/>
</dbReference>
<keyword evidence="2" id="KW-0687">Ribonucleoprotein</keyword>
<evidence type="ECO:0000313" key="2">
    <source>
        <dbReference type="EMBL" id="SKC77362.1"/>
    </source>
</evidence>
<dbReference type="OrthoDB" id="1889202at2"/>
<gene>
    <name evidence="2" type="ORF">SAMN02194393_03127</name>
</gene>
<proteinExistence type="predicted"/>
<dbReference type="PANTHER" id="PTHR43415">
    <property type="entry name" value="SPERMIDINE N(1)-ACETYLTRANSFERASE"/>
    <property type="match status" value="1"/>
</dbReference>
<dbReference type="AlphaFoldDB" id="A0A1T5LN14"/>
<dbReference type="RefSeq" id="WP_079492830.1">
    <property type="nucleotide sequence ID" value="NZ_FUZT01000007.1"/>
</dbReference>
<keyword evidence="2" id="KW-0808">Transferase</keyword>
<dbReference type="Gene3D" id="3.40.630.30">
    <property type="match status" value="1"/>
</dbReference>